<dbReference type="EMBL" id="JAOTJD010000006">
    <property type="protein sequence ID" value="MFD3263331.1"/>
    <property type="molecule type" value="Genomic_DNA"/>
</dbReference>
<comment type="caution">
    <text evidence="1">The sequence shown here is derived from an EMBL/GenBank/DDBJ whole genome shotgun (WGS) entry which is preliminary data.</text>
</comment>
<proteinExistence type="predicted"/>
<evidence type="ECO:0008006" key="3">
    <source>
        <dbReference type="Google" id="ProtNLM"/>
    </source>
</evidence>
<reference evidence="1 2" key="1">
    <citation type="submission" date="2022-09" db="EMBL/GenBank/DDBJ databases">
        <title>New species of Phenylobacterium.</title>
        <authorList>
            <person name="Mieszkin S."/>
        </authorList>
    </citation>
    <scope>NUCLEOTIDE SEQUENCE [LARGE SCALE GENOMIC DNA]</scope>
    <source>
        <strain evidence="1 2">HK31-G</strain>
    </source>
</reference>
<keyword evidence="2" id="KW-1185">Reference proteome</keyword>
<evidence type="ECO:0000313" key="2">
    <source>
        <dbReference type="Proteomes" id="UP001598130"/>
    </source>
</evidence>
<protein>
    <recommendedName>
        <fullName evidence="3">Minor tail protein</fullName>
    </recommendedName>
</protein>
<organism evidence="1 2">
    <name type="scientific">Phenylobacterium ferrooxidans</name>
    <dbReference type="NCBI Taxonomy" id="2982689"/>
    <lineage>
        <taxon>Bacteria</taxon>
        <taxon>Pseudomonadati</taxon>
        <taxon>Pseudomonadota</taxon>
        <taxon>Alphaproteobacteria</taxon>
        <taxon>Caulobacterales</taxon>
        <taxon>Caulobacteraceae</taxon>
        <taxon>Phenylobacterium</taxon>
    </lineage>
</organism>
<accession>A0ABW6CNK9</accession>
<sequence>MADKKLLLIKAEVTPGLDPVAAAVDVVWALDVSFKPKGDRVGSNPAMAGLGGVKDWMVGEYGELTFSVPLGGSGTAGTAPKWGKLLLMSGYAETVVATTSVTYALAANPAASATGAITWREGRRLHKLAYARGFVNWTFDEKKQPIAKFTFRGIMTAVADGAVIGHADATWTGHNDVAPVNQANTIFTFGGASPPLRSLSIEQTDNVSFHDRPNQKTVEIAGERMFSGSLKIGSLLPSVLNLEAVAKANTLTTITLVHGVTAGSILTVTAKAQAEMPDYSDENGIDVTTAGLKFRPSAQNLDDQLAIVCT</sequence>
<evidence type="ECO:0000313" key="1">
    <source>
        <dbReference type="EMBL" id="MFD3263331.1"/>
    </source>
</evidence>
<name>A0ABW6CNK9_9CAUL</name>
<dbReference type="Proteomes" id="UP001598130">
    <property type="component" value="Unassembled WGS sequence"/>
</dbReference>
<dbReference type="RefSeq" id="WP_377368151.1">
    <property type="nucleotide sequence ID" value="NZ_JAOTJD010000006.1"/>
</dbReference>
<gene>
    <name evidence="1" type="ORF">OCL97_05030</name>
</gene>